<accession>A0ACC3B052</accession>
<evidence type="ECO:0000313" key="1">
    <source>
        <dbReference type="EMBL" id="KAK1143470.1"/>
    </source>
</evidence>
<keyword evidence="2" id="KW-1185">Reference proteome</keyword>
<dbReference type="Proteomes" id="UP001177260">
    <property type="component" value="Unassembled WGS sequence"/>
</dbReference>
<reference evidence="1 2" key="1">
    <citation type="journal article" date="2023" name="ACS Omega">
        <title>Identification of the Neoaspergillic Acid Biosynthesis Gene Cluster by Establishing an In Vitro CRISPR-Ribonucleoprotein Genetic System in Aspergillus melleus.</title>
        <authorList>
            <person name="Yuan B."/>
            <person name="Grau M.F."/>
            <person name="Murata R.M."/>
            <person name="Torok T."/>
            <person name="Venkateswaran K."/>
            <person name="Stajich J.E."/>
            <person name="Wang C.C.C."/>
        </authorList>
    </citation>
    <scope>NUCLEOTIDE SEQUENCE [LARGE SCALE GENOMIC DNA]</scope>
    <source>
        <strain evidence="1 2">IMV 1140</strain>
    </source>
</reference>
<comment type="caution">
    <text evidence="1">The sequence shown here is derived from an EMBL/GenBank/DDBJ whole genome shotgun (WGS) entry which is preliminary data.</text>
</comment>
<dbReference type="EMBL" id="JAOPJF010000039">
    <property type="protein sequence ID" value="KAK1143470.1"/>
    <property type="molecule type" value="Genomic_DNA"/>
</dbReference>
<name>A0ACC3B052_9EURO</name>
<evidence type="ECO:0000313" key="2">
    <source>
        <dbReference type="Proteomes" id="UP001177260"/>
    </source>
</evidence>
<sequence>MVSLPVGIRWSVIPIIWIAGLAAIVTSLELDIRDSRSLIDAAATTVENMFSNYTSLNGKFSPLLTGHKHPDEDMLTFDEGMLYLTLIQFWNTTEIASYNSLINKRLRKPLNDSDAPITLERTQNQALGAWGLASITAAEMNYPELDDKSSWLQVAAHVLAILTSQTWDVNTCRGGLRMDWEWFPKDALSNGLFFQLAARLALATSGDESRDYARWANEIWEWSVRSQILDEKKWSVIMSVTNSTEGGACSPHNLQEWSYAYGLYLSGAAYMYKATNGLSWNERADGLLQSTMERFFIDNIMTEFGPRGSFGTDVTITNNMKGMVGLLSASLVTVANLLPETAEQIVPRLRATAVAAAKQCSGSANGTVCGSEWTKPTYDGDPGLGSSMSAVNLFVSILILPEGQEKELSDGEIAGIAVGSGSGVAIIATAIFLLVRRRGKGKKGAVSDSEYAPCIRRSCLQVRTVDSALEVRLHIPFKLYKSLGKLGTDSCFEFKLTARSLKLSGSLQAAGGS</sequence>
<protein>
    <submittedName>
        <fullName evidence="1">Uncharacterized protein</fullName>
    </submittedName>
</protein>
<proteinExistence type="predicted"/>
<organism evidence="1 2">
    <name type="scientific">Aspergillus melleus</name>
    <dbReference type="NCBI Taxonomy" id="138277"/>
    <lineage>
        <taxon>Eukaryota</taxon>
        <taxon>Fungi</taxon>
        <taxon>Dikarya</taxon>
        <taxon>Ascomycota</taxon>
        <taxon>Pezizomycotina</taxon>
        <taxon>Eurotiomycetes</taxon>
        <taxon>Eurotiomycetidae</taxon>
        <taxon>Eurotiales</taxon>
        <taxon>Aspergillaceae</taxon>
        <taxon>Aspergillus</taxon>
        <taxon>Aspergillus subgen. Circumdati</taxon>
    </lineage>
</organism>
<gene>
    <name evidence="1" type="ORF">N8T08_006276</name>
</gene>